<name>A0ABV5QXQ4_9ACTN</name>
<reference evidence="1 2" key="1">
    <citation type="submission" date="2024-09" db="EMBL/GenBank/DDBJ databases">
        <authorList>
            <person name="Sun Q."/>
            <person name="Mori K."/>
        </authorList>
    </citation>
    <scope>NUCLEOTIDE SEQUENCE [LARGE SCALE GENOMIC DNA]</scope>
    <source>
        <strain evidence="1 2">JCM 4414</strain>
    </source>
</reference>
<evidence type="ECO:0000313" key="2">
    <source>
        <dbReference type="Proteomes" id="UP001589716"/>
    </source>
</evidence>
<dbReference type="EMBL" id="JBHMCT010000020">
    <property type="protein sequence ID" value="MFB9558321.1"/>
    <property type="molecule type" value="Genomic_DNA"/>
</dbReference>
<accession>A0ABV5QXQ4</accession>
<sequence length="458" mass="50071">MLDDAVNRAATAHPEENTMLDTWDELAHPDDLARVRDGSADVAGRIRHALRGLPFTPDERLTPVQPVALAEGVRRRMEDAAVRLVRLIERVCWSLSEDPAVLRDLVGLTPAQVPLLGAGGAAAERSRAGMLARPDVVVENGRPRFLECNFGTADIGPVVARHLTSAYGALYRTAAERLARPGAHQPYAGRAALFRRLCEERGLPPKVAVVGTMREENVGDSRYFETEARYLRDHGFTSEFFEPEELQAAGSHWPVVVNHFIAAEWRRMGIPLDGMRRLHRQSVIVAPDAGMLLSSKLVLAWLSAGRFELSAAEAALVAECVPWTRSLDKGTVVYDGREESLPELAIRRREDLVLKPVGAFGGRDVVLGRSADPAEWRARIESAVAEGTHIVQELVRPDPLTVAFHDAAAGRLVRHPVSYVLGPYVVDGTPSGYMVRHAPSEVPSVVNFARGASFNLGV</sequence>
<gene>
    <name evidence="1" type="ORF">ACFFTP_29560</name>
</gene>
<dbReference type="RefSeq" id="WP_345483659.1">
    <property type="nucleotide sequence ID" value="NZ_BAAAWU010000001.1"/>
</dbReference>
<evidence type="ECO:0008006" key="3">
    <source>
        <dbReference type="Google" id="ProtNLM"/>
    </source>
</evidence>
<dbReference type="SUPFAM" id="SSF56059">
    <property type="entry name" value="Glutathione synthetase ATP-binding domain-like"/>
    <property type="match status" value="1"/>
</dbReference>
<dbReference type="Proteomes" id="UP001589716">
    <property type="component" value="Unassembled WGS sequence"/>
</dbReference>
<organism evidence="1 2">
    <name type="scientific">Streptomyces roseoviridis</name>
    <dbReference type="NCBI Taxonomy" id="67361"/>
    <lineage>
        <taxon>Bacteria</taxon>
        <taxon>Bacillati</taxon>
        <taxon>Actinomycetota</taxon>
        <taxon>Actinomycetes</taxon>
        <taxon>Kitasatosporales</taxon>
        <taxon>Streptomycetaceae</taxon>
        <taxon>Streptomyces</taxon>
    </lineage>
</organism>
<protein>
    <recommendedName>
        <fullName evidence="3">Circularly permuted type 2 ATP-grasp protein</fullName>
    </recommendedName>
</protein>
<comment type="caution">
    <text evidence="1">The sequence shown here is derived from an EMBL/GenBank/DDBJ whole genome shotgun (WGS) entry which is preliminary data.</text>
</comment>
<proteinExistence type="predicted"/>
<keyword evidence="2" id="KW-1185">Reference proteome</keyword>
<evidence type="ECO:0000313" key="1">
    <source>
        <dbReference type="EMBL" id="MFB9558321.1"/>
    </source>
</evidence>